<feature type="domain" description="STAS" evidence="1">
    <location>
        <begin position="15"/>
        <end position="106"/>
    </location>
</feature>
<evidence type="ECO:0000313" key="2">
    <source>
        <dbReference type="EMBL" id="SKA81622.1"/>
    </source>
</evidence>
<dbReference type="InterPro" id="IPR002645">
    <property type="entry name" value="STAS_dom"/>
</dbReference>
<dbReference type="SUPFAM" id="SSF52091">
    <property type="entry name" value="SpoIIaa-like"/>
    <property type="match status" value="1"/>
</dbReference>
<dbReference type="InterPro" id="IPR058548">
    <property type="entry name" value="MlaB-like_STAS"/>
</dbReference>
<gene>
    <name evidence="2" type="ORF">SAMN02745702_02730</name>
</gene>
<dbReference type="RefSeq" id="WP_159446011.1">
    <property type="nucleotide sequence ID" value="NZ_FUYA01000011.1"/>
</dbReference>
<organism evidence="2 3">
    <name type="scientific">Desulfobaculum bizertense DSM 18034</name>
    <dbReference type="NCBI Taxonomy" id="1121442"/>
    <lineage>
        <taxon>Bacteria</taxon>
        <taxon>Pseudomonadati</taxon>
        <taxon>Thermodesulfobacteriota</taxon>
        <taxon>Desulfovibrionia</taxon>
        <taxon>Desulfovibrionales</taxon>
        <taxon>Desulfovibrionaceae</taxon>
        <taxon>Desulfobaculum</taxon>
    </lineage>
</organism>
<proteinExistence type="predicted"/>
<dbReference type="AlphaFoldDB" id="A0A1T4WW62"/>
<reference evidence="2 3" key="1">
    <citation type="submission" date="2017-02" db="EMBL/GenBank/DDBJ databases">
        <authorList>
            <person name="Peterson S.W."/>
        </authorList>
    </citation>
    <scope>NUCLEOTIDE SEQUENCE [LARGE SCALE GENOMIC DNA]</scope>
    <source>
        <strain evidence="2 3">DSM 18034</strain>
    </source>
</reference>
<sequence>MKNHRVSVEHNGSEMQLSGGWTLDNVSSLVQPMYHALQEQESLLLDLSQVSACDIAFIQFLVATIKEAQATDRSVRLVGTPPSCLTQCAAELGLDLHKLGVLQRDE</sequence>
<dbReference type="EMBL" id="FUYA01000011">
    <property type="protein sequence ID" value="SKA81622.1"/>
    <property type="molecule type" value="Genomic_DNA"/>
</dbReference>
<evidence type="ECO:0000259" key="1">
    <source>
        <dbReference type="PROSITE" id="PS50801"/>
    </source>
</evidence>
<dbReference type="STRING" id="1121442.SAMN02745702_02730"/>
<protein>
    <submittedName>
        <fullName evidence="2">Anti-anti-sigma regulatory factor (Antagonist of anti-sigma factor)</fullName>
    </submittedName>
</protein>
<dbReference type="Proteomes" id="UP000189733">
    <property type="component" value="Unassembled WGS sequence"/>
</dbReference>
<name>A0A1T4WW62_9BACT</name>
<accession>A0A1T4WW62</accession>
<dbReference type="Gene3D" id="3.30.750.24">
    <property type="entry name" value="STAS domain"/>
    <property type="match status" value="1"/>
</dbReference>
<dbReference type="InterPro" id="IPR036513">
    <property type="entry name" value="STAS_dom_sf"/>
</dbReference>
<dbReference type="PROSITE" id="PS50801">
    <property type="entry name" value="STAS"/>
    <property type="match status" value="1"/>
</dbReference>
<dbReference type="Pfam" id="PF13466">
    <property type="entry name" value="STAS_2"/>
    <property type="match status" value="1"/>
</dbReference>
<keyword evidence="3" id="KW-1185">Reference proteome</keyword>
<evidence type="ECO:0000313" key="3">
    <source>
        <dbReference type="Proteomes" id="UP000189733"/>
    </source>
</evidence>
<dbReference type="CDD" id="cd07043">
    <property type="entry name" value="STAS_anti-anti-sigma_factors"/>
    <property type="match status" value="1"/>
</dbReference>